<evidence type="ECO:0000313" key="3">
    <source>
        <dbReference type="Proteomes" id="UP001428774"/>
    </source>
</evidence>
<dbReference type="InterPro" id="IPR036736">
    <property type="entry name" value="ACP-like_sf"/>
</dbReference>
<keyword evidence="3" id="KW-1185">Reference proteome</keyword>
<dbReference type="InterPro" id="IPR009081">
    <property type="entry name" value="PP-bd_ACP"/>
</dbReference>
<dbReference type="Gene3D" id="1.10.1200.10">
    <property type="entry name" value="ACP-like"/>
    <property type="match status" value="1"/>
</dbReference>
<dbReference type="Pfam" id="PF00550">
    <property type="entry name" value="PP-binding"/>
    <property type="match status" value="1"/>
</dbReference>
<dbReference type="Proteomes" id="UP001428774">
    <property type="component" value="Unassembled WGS sequence"/>
</dbReference>
<comment type="caution">
    <text evidence="2">The sequence shown here is derived from an EMBL/GenBank/DDBJ whole genome shotgun (WGS) entry which is preliminary data.</text>
</comment>
<protein>
    <submittedName>
        <fullName evidence="2">Acyl carrier protein</fullName>
    </submittedName>
</protein>
<feature type="domain" description="Carrier" evidence="1">
    <location>
        <begin position="4"/>
        <end position="80"/>
    </location>
</feature>
<sequence>MTATTEALTLDRMRADIAEALDLGPEEVPVDEHLGDLGLDSIALIRLLVGWENIQPSLPSSKLYECETLEEFWQIAKAAQ</sequence>
<name>A0AAW9SE70_9RHOB</name>
<evidence type="ECO:0000259" key="1">
    <source>
        <dbReference type="PROSITE" id="PS50075"/>
    </source>
</evidence>
<reference evidence="2 3" key="1">
    <citation type="submission" date="2024-05" db="EMBL/GenBank/DDBJ databases">
        <title>Genome sequence of Ponticoccus litoralis KCCM 90028.</title>
        <authorList>
            <person name="Kim J.M."/>
            <person name="Lee J.K."/>
            <person name="Choi B.J."/>
            <person name="Bayburt H."/>
            <person name="Baek J.H."/>
            <person name="Jeon C.O."/>
        </authorList>
    </citation>
    <scope>NUCLEOTIDE SEQUENCE [LARGE SCALE GENOMIC DNA]</scope>
    <source>
        <strain evidence="2 3">KCCM 90028</strain>
    </source>
</reference>
<proteinExistence type="predicted"/>
<dbReference type="PROSITE" id="PS50075">
    <property type="entry name" value="CARRIER"/>
    <property type="match status" value="1"/>
</dbReference>
<accession>A0AAW9SE70</accession>
<dbReference type="AlphaFoldDB" id="A0AAW9SE70"/>
<organism evidence="2 3">
    <name type="scientific">Ponticoccus litoralis</name>
    <dbReference type="NCBI Taxonomy" id="422297"/>
    <lineage>
        <taxon>Bacteria</taxon>
        <taxon>Pseudomonadati</taxon>
        <taxon>Pseudomonadota</taxon>
        <taxon>Alphaproteobacteria</taxon>
        <taxon>Rhodobacterales</taxon>
        <taxon>Roseobacteraceae</taxon>
        <taxon>Ponticoccus</taxon>
    </lineage>
</organism>
<gene>
    <name evidence="2" type="ORF">ABFB10_21400</name>
</gene>
<dbReference type="RefSeq" id="WP_347168264.1">
    <property type="nucleotide sequence ID" value="NZ_JBDNCH010000004.1"/>
</dbReference>
<evidence type="ECO:0000313" key="2">
    <source>
        <dbReference type="EMBL" id="MEN9063161.1"/>
    </source>
</evidence>
<dbReference type="SUPFAM" id="SSF47336">
    <property type="entry name" value="ACP-like"/>
    <property type="match status" value="1"/>
</dbReference>
<dbReference type="EMBL" id="JBDNCH010000004">
    <property type="protein sequence ID" value="MEN9063161.1"/>
    <property type="molecule type" value="Genomic_DNA"/>
</dbReference>